<comment type="catalytic activity">
    <reaction evidence="1">
        <text>2 a phenolic donor + H2O2 = 2 a phenolic radical donor + 2 H2O</text>
        <dbReference type="Rhea" id="RHEA:56136"/>
        <dbReference type="ChEBI" id="CHEBI:15377"/>
        <dbReference type="ChEBI" id="CHEBI:16240"/>
        <dbReference type="ChEBI" id="CHEBI:139520"/>
        <dbReference type="ChEBI" id="CHEBI:139521"/>
        <dbReference type="EC" id="1.11.1.7"/>
    </reaction>
</comment>
<dbReference type="FunFam" id="1.10.520.10:FF:000006">
    <property type="entry name" value="Peroxidase"/>
    <property type="match status" value="1"/>
</dbReference>
<dbReference type="GO" id="GO:0006979">
    <property type="term" value="P:response to oxidative stress"/>
    <property type="evidence" value="ECO:0007669"/>
    <property type="project" value="InterPro"/>
</dbReference>
<feature type="domain" description="Plant heme peroxidase family profile" evidence="24">
    <location>
        <begin position="355"/>
        <end position="652"/>
    </location>
</feature>
<evidence type="ECO:0000256" key="5">
    <source>
        <dbReference type="ARBA" id="ARBA00012313"/>
    </source>
</evidence>
<dbReference type="InterPro" id="IPR000823">
    <property type="entry name" value="Peroxidase_pln"/>
</dbReference>
<evidence type="ECO:0000256" key="3">
    <source>
        <dbReference type="ARBA" id="ARBA00004613"/>
    </source>
</evidence>
<accession>A0A835AQZ5</accession>
<dbReference type="Gene3D" id="1.10.520.10">
    <property type="match status" value="1"/>
</dbReference>
<name>A0A835AQZ5_9POAL</name>
<evidence type="ECO:0000256" key="6">
    <source>
        <dbReference type="ARBA" id="ARBA00022525"/>
    </source>
</evidence>
<evidence type="ECO:0000256" key="1">
    <source>
        <dbReference type="ARBA" id="ARBA00000189"/>
    </source>
</evidence>
<protein>
    <recommendedName>
        <fullName evidence="5">peroxidase</fullName>
        <ecNumber evidence="5">1.11.1.7</ecNumber>
    </recommendedName>
</protein>
<evidence type="ECO:0000313" key="25">
    <source>
        <dbReference type="EMBL" id="KAF8668893.1"/>
    </source>
</evidence>
<evidence type="ECO:0000256" key="21">
    <source>
        <dbReference type="PIRSR" id="PIRSR600823-5"/>
    </source>
</evidence>
<evidence type="ECO:0000256" key="4">
    <source>
        <dbReference type="ARBA" id="ARBA00006873"/>
    </source>
</evidence>
<feature type="disulfide bond" evidence="21">
    <location>
        <begin position="451"/>
        <end position="648"/>
    </location>
</feature>
<keyword evidence="13 19" id="KW-0408">Iron</keyword>
<feature type="binding site" description="axial binding residue" evidence="19">
    <location>
        <position position="525"/>
    </location>
    <ligand>
        <name>heme b</name>
        <dbReference type="ChEBI" id="CHEBI:60344"/>
    </ligand>
    <ligandPart>
        <name>Fe</name>
        <dbReference type="ChEBI" id="CHEBI:18248"/>
    </ligandPart>
</feature>
<dbReference type="Proteomes" id="UP000636709">
    <property type="component" value="Unassembled WGS sequence"/>
</dbReference>
<feature type="binding site" evidence="19">
    <location>
        <position position="406"/>
    </location>
    <ligand>
        <name>Ca(2+)</name>
        <dbReference type="ChEBI" id="CHEBI:29108"/>
        <label>1</label>
    </ligand>
</feature>
<dbReference type="Gene3D" id="1.10.420.10">
    <property type="entry name" value="Peroxidase, domain 2"/>
    <property type="match status" value="1"/>
</dbReference>
<evidence type="ECO:0000256" key="10">
    <source>
        <dbReference type="ARBA" id="ARBA00022729"/>
    </source>
</evidence>
<keyword evidence="12" id="KW-0560">Oxidoreductase</keyword>
<feature type="signal peptide" evidence="23">
    <location>
        <begin position="1"/>
        <end position="20"/>
    </location>
</feature>
<feature type="binding site" evidence="19">
    <location>
        <position position="526"/>
    </location>
    <ligand>
        <name>Ca(2+)</name>
        <dbReference type="ChEBI" id="CHEBI:29108"/>
        <label>2</label>
    </ligand>
</feature>
<dbReference type="GO" id="GO:0042744">
    <property type="term" value="P:hydrogen peroxide catabolic process"/>
    <property type="evidence" value="ECO:0007669"/>
    <property type="project" value="UniProtKB-KW"/>
</dbReference>
<comment type="cofactor">
    <cofactor evidence="19">
        <name>heme b</name>
        <dbReference type="ChEBI" id="CHEBI:60344"/>
    </cofactor>
    <text evidence="19">Binds 1 heme b (iron(II)-protoporphyrin IX) group per subunit.</text>
</comment>
<dbReference type="EC" id="1.11.1.7" evidence="5"/>
<keyword evidence="8" id="KW-0349">Heme</keyword>
<evidence type="ECO:0000256" key="23">
    <source>
        <dbReference type="SAM" id="SignalP"/>
    </source>
</evidence>
<dbReference type="InterPro" id="IPR019794">
    <property type="entry name" value="Peroxidases_AS"/>
</dbReference>
<dbReference type="PRINTS" id="PR00461">
    <property type="entry name" value="PLPEROXIDASE"/>
</dbReference>
<feature type="compositionally biased region" description="Low complexity" evidence="22">
    <location>
        <begin position="32"/>
        <end position="42"/>
    </location>
</feature>
<sequence length="652" mass="67286">MAKLAAATTLLLALLGSVACQNGWGYAPSPSPSSTTKASRPSWPTNPPPRASLDPMTAYPPSQSPSGSSTLPPPPAYPPPPNPSTPVYPPSSSPLSSTPPSTTYPPPLSLSSPPVYPPGASPLSSTPPPTTYTPPPISSPPVYPPSPSPLSSTPPPITYPPPPSPSSPPVYPPGPSPLSSTPPPTTYPPPPPTLSSTPVYPSSLSPLSSTPPPTYPPPPSPSPLNRVPPTYPPTYSLTPSNSPRANPPTYTPQSPSPVTYPPSISPISATSPPVANPPVNISPSPSPANYAPTPSMSPNPPIQLPSHPPAAGSPVYPSPSPSPSTYPTPSPSPSPSSSISSPPSYPPSPSPAPSGLSVGYYRYSCPNAESIVRDAVKSATDSNRGTGAGLIRLFFHDCFVEGCDASVLLNTTGSTQPTERSSAPNLSLRGFEVIDAAKAELEAVCPGVVSCADIVAFAGRDATFFLSGSTVDFDMPAGRYDGRVSLDSEALANLPPPFAGLEDLKGRFAAKGLDAGDMVTLSGAHTVGVSHCSSFSDRLPPNPSDMNATLVDKLMISQYCNGSGGDPAVPMDFVTPGGLDSQYYKNLLNHEVLFESDAALMDSNQTAQMVRDNAFTPGLWEAKFKAAMVKMGAAGIKTSSNGEIRKKCWMVN</sequence>
<feature type="disulfide bond" evidence="21">
    <location>
        <begin position="532"/>
        <end position="560"/>
    </location>
</feature>
<feature type="binding site" evidence="18">
    <location>
        <position position="495"/>
    </location>
    <ligand>
        <name>substrate</name>
    </ligand>
</feature>
<keyword evidence="26" id="KW-1185">Reference proteome</keyword>
<dbReference type="EMBL" id="JACEFO010002273">
    <property type="protein sequence ID" value="KAF8668893.1"/>
    <property type="molecule type" value="Genomic_DNA"/>
</dbReference>
<feature type="compositionally biased region" description="Low complexity" evidence="22">
    <location>
        <begin position="60"/>
        <end position="70"/>
    </location>
</feature>
<keyword evidence="11 19" id="KW-0106">Calcium</keyword>
<feature type="active site" description="Proton acceptor" evidence="17">
    <location>
        <position position="396"/>
    </location>
</feature>
<feature type="compositionally biased region" description="Pro residues" evidence="22">
    <location>
        <begin position="316"/>
        <end position="334"/>
    </location>
</feature>
<feature type="binding site" evidence="19">
    <location>
        <position position="575"/>
    </location>
    <ligand>
        <name>Ca(2+)</name>
        <dbReference type="ChEBI" id="CHEBI:29108"/>
        <label>2</label>
    </ligand>
</feature>
<feature type="binding site" evidence="19">
    <location>
        <position position="580"/>
    </location>
    <ligand>
        <name>Ca(2+)</name>
        <dbReference type="ChEBI" id="CHEBI:29108"/>
        <label>2</label>
    </ligand>
</feature>
<dbReference type="InterPro" id="IPR019793">
    <property type="entry name" value="Peroxidases_heam-ligand_BS"/>
</dbReference>
<feature type="compositionally biased region" description="Low complexity" evidence="22">
    <location>
        <begin position="233"/>
        <end position="243"/>
    </location>
</feature>
<dbReference type="SUPFAM" id="SSF48113">
    <property type="entry name" value="Heme-dependent peroxidases"/>
    <property type="match status" value="1"/>
</dbReference>
<evidence type="ECO:0000256" key="11">
    <source>
        <dbReference type="ARBA" id="ARBA00022837"/>
    </source>
</evidence>
<dbReference type="PROSITE" id="PS50873">
    <property type="entry name" value="PEROXIDASE_4"/>
    <property type="match status" value="1"/>
</dbReference>
<dbReference type="GO" id="GO:0005576">
    <property type="term" value="C:extracellular region"/>
    <property type="evidence" value="ECO:0007669"/>
    <property type="project" value="UniProtKB-SubCell"/>
</dbReference>
<dbReference type="Pfam" id="PF00141">
    <property type="entry name" value="peroxidase"/>
    <property type="match status" value="1"/>
</dbReference>
<dbReference type="InterPro" id="IPR002016">
    <property type="entry name" value="Haem_peroxidase"/>
</dbReference>
<dbReference type="GO" id="GO:0046872">
    <property type="term" value="F:metal ion binding"/>
    <property type="evidence" value="ECO:0007669"/>
    <property type="project" value="UniProtKB-KW"/>
</dbReference>
<feature type="site" description="Transition state stabilizer" evidence="20">
    <location>
        <position position="392"/>
    </location>
</feature>
<dbReference type="CDD" id="cd00693">
    <property type="entry name" value="secretory_peroxidase"/>
    <property type="match status" value="1"/>
</dbReference>
<comment type="caution">
    <text evidence="25">The sequence shown here is derived from an EMBL/GenBank/DDBJ whole genome shotgun (WGS) entry which is preliminary data.</text>
</comment>
<dbReference type="GO" id="GO:0020037">
    <property type="term" value="F:heme binding"/>
    <property type="evidence" value="ECO:0007669"/>
    <property type="project" value="InterPro"/>
</dbReference>
<evidence type="ECO:0000256" key="15">
    <source>
        <dbReference type="ARBA" id="ARBA00023180"/>
    </source>
</evidence>
<feature type="chain" id="PRO_5032497838" description="peroxidase" evidence="23">
    <location>
        <begin position="21"/>
        <end position="652"/>
    </location>
</feature>
<comment type="similarity">
    <text evidence="4">Belongs to the peroxidase family. Ascorbate peroxidase subfamily.</text>
</comment>
<comment type="subcellular location">
    <subcellularLocation>
        <location evidence="3">Secreted</location>
    </subcellularLocation>
</comment>
<dbReference type="FunFam" id="1.10.420.10:FF:000006">
    <property type="entry name" value="Peroxidase"/>
    <property type="match status" value="1"/>
</dbReference>
<dbReference type="AlphaFoldDB" id="A0A835AQZ5"/>
<feature type="binding site" evidence="19">
    <location>
        <position position="402"/>
    </location>
    <ligand>
        <name>Ca(2+)</name>
        <dbReference type="ChEBI" id="CHEBI:29108"/>
        <label>1</label>
    </ligand>
</feature>
<feature type="disulfide bond" evidence="21">
    <location>
        <begin position="398"/>
        <end position="403"/>
    </location>
</feature>
<evidence type="ECO:0000256" key="16">
    <source>
        <dbReference type="ARBA" id="ARBA00023324"/>
    </source>
</evidence>
<comment type="cofactor">
    <cofactor evidence="19">
        <name>Ca(2+)</name>
        <dbReference type="ChEBI" id="CHEBI:29108"/>
    </cofactor>
    <text evidence="19">Binds 2 calcium ions per subunit.</text>
</comment>
<evidence type="ECO:0000259" key="24">
    <source>
        <dbReference type="PROSITE" id="PS50873"/>
    </source>
</evidence>
<feature type="binding site" evidence="19">
    <location>
        <position position="572"/>
    </location>
    <ligand>
        <name>Ca(2+)</name>
        <dbReference type="ChEBI" id="CHEBI:29108"/>
        <label>2</label>
    </ligand>
</feature>
<evidence type="ECO:0000256" key="20">
    <source>
        <dbReference type="PIRSR" id="PIRSR600823-4"/>
    </source>
</evidence>
<feature type="compositionally biased region" description="Pro residues" evidence="22">
    <location>
        <begin position="71"/>
        <end position="92"/>
    </location>
</feature>
<dbReference type="PROSITE" id="PS51257">
    <property type="entry name" value="PROKAR_LIPOPROTEIN"/>
    <property type="match status" value="1"/>
</dbReference>
<evidence type="ECO:0000256" key="19">
    <source>
        <dbReference type="PIRSR" id="PIRSR600823-3"/>
    </source>
</evidence>
<evidence type="ECO:0000256" key="14">
    <source>
        <dbReference type="ARBA" id="ARBA00023157"/>
    </source>
</evidence>
<feature type="binding site" evidence="19">
    <location>
        <position position="404"/>
    </location>
    <ligand>
        <name>Ca(2+)</name>
        <dbReference type="ChEBI" id="CHEBI:29108"/>
        <label>1</label>
    </ligand>
</feature>
<evidence type="ECO:0000256" key="7">
    <source>
        <dbReference type="ARBA" id="ARBA00022559"/>
    </source>
</evidence>
<proteinExistence type="inferred from homology"/>
<dbReference type="OrthoDB" id="664430at2759"/>
<feature type="compositionally biased region" description="Low complexity" evidence="22">
    <location>
        <begin position="194"/>
        <end position="208"/>
    </location>
</feature>
<dbReference type="PROSITE" id="PS00435">
    <property type="entry name" value="PEROXIDASE_1"/>
    <property type="match status" value="1"/>
</dbReference>
<reference evidence="25" key="1">
    <citation type="submission" date="2020-07" db="EMBL/GenBank/DDBJ databases">
        <title>Genome sequence and genetic diversity analysis of an under-domesticated orphan crop, white fonio (Digitaria exilis).</title>
        <authorList>
            <person name="Bennetzen J.L."/>
            <person name="Chen S."/>
            <person name="Ma X."/>
            <person name="Wang X."/>
            <person name="Yssel A.E.J."/>
            <person name="Chaluvadi S.R."/>
            <person name="Johnson M."/>
            <person name="Gangashetty P."/>
            <person name="Hamidou F."/>
            <person name="Sanogo M.D."/>
            <person name="Zwaenepoel A."/>
            <person name="Wallace J."/>
            <person name="Van De Peer Y."/>
            <person name="Van Deynze A."/>
        </authorList>
    </citation>
    <scope>NUCLEOTIDE SEQUENCE</scope>
    <source>
        <tissue evidence="25">Leaves</tissue>
    </source>
</reference>
<keyword evidence="15" id="KW-0325">Glycoprotein</keyword>
<feature type="compositionally biased region" description="Pro residues" evidence="22">
    <location>
        <begin position="102"/>
        <end position="193"/>
    </location>
</feature>
<evidence type="ECO:0000256" key="8">
    <source>
        <dbReference type="ARBA" id="ARBA00022617"/>
    </source>
</evidence>
<dbReference type="PROSITE" id="PS00436">
    <property type="entry name" value="PEROXIDASE_2"/>
    <property type="match status" value="1"/>
</dbReference>
<keyword evidence="14 21" id="KW-1015">Disulfide bond</keyword>
<feature type="compositionally biased region" description="Pro residues" evidence="22">
    <location>
        <begin position="245"/>
        <end position="264"/>
    </location>
</feature>
<evidence type="ECO:0000256" key="13">
    <source>
        <dbReference type="ARBA" id="ARBA00023004"/>
    </source>
</evidence>
<keyword evidence="10 23" id="KW-0732">Signal</keyword>
<dbReference type="PANTHER" id="PTHR31235">
    <property type="entry name" value="PEROXIDASE 25-RELATED"/>
    <property type="match status" value="1"/>
</dbReference>
<gene>
    <name evidence="25" type="ORF">HU200_052097</name>
</gene>
<dbReference type="InterPro" id="IPR033905">
    <property type="entry name" value="Secretory_peroxidase"/>
</dbReference>
<dbReference type="InterPro" id="IPR010255">
    <property type="entry name" value="Haem_peroxidase_sf"/>
</dbReference>
<keyword evidence="9 19" id="KW-0479">Metal-binding</keyword>
<feature type="region of interest" description="Disordered" evidence="22">
    <location>
        <begin position="23"/>
        <end position="351"/>
    </location>
</feature>
<feature type="compositionally biased region" description="Low complexity" evidence="22">
    <location>
        <begin position="265"/>
        <end position="289"/>
    </location>
</feature>
<feature type="disulfide bond" evidence="21">
    <location>
        <begin position="365"/>
        <end position="445"/>
    </location>
</feature>
<evidence type="ECO:0000256" key="17">
    <source>
        <dbReference type="PIRSR" id="PIRSR600823-1"/>
    </source>
</evidence>
<keyword evidence="16" id="KW-0376">Hydrogen peroxide</keyword>
<evidence type="ECO:0000256" key="12">
    <source>
        <dbReference type="ARBA" id="ARBA00023002"/>
    </source>
</evidence>
<feature type="compositionally biased region" description="Pro residues" evidence="22">
    <location>
        <begin position="209"/>
        <end position="222"/>
    </location>
</feature>
<organism evidence="25 26">
    <name type="scientific">Digitaria exilis</name>
    <dbReference type="NCBI Taxonomy" id="1010633"/>
    <lineage>
        <taxon>Eukaryota</taxon>
        <taxon>Viridiplantae</taxon>
        <taxon>Streptophyta</taxon>
        <taxon>Embryophyta</taxon>
        <taxon>Tracheophyta</taxon>
        <taxon>Spermatophyta</taxon>
        <taxon>Magnoliopsida</taxon>
        <taxon>Liliopsida</taxon>
        <taxon>Poales</taxon>
        <taxon>Poaceae</taxon>
        <taxon>PACMAD clade</taxon>
        <taxon>Panicoideae</taxon>
        <taxon>Panicodae</taxon>
        <taxon>Paniceae</taxon>
        <taxon>Anthephorinae</taxon>
        <taxon>Digitaria</taxon>
    </lineage>
</organism>
<feature type="binding site" evidence="19">
    <location>
        <position position="419"/>
    </location>
    <ligand>
        <name>Ca(2+)</name>
        <dbReference type="ChEBI" id="CHEBI:29108"/>
        <label>1</label>
    </ligand>
</feature>
<dbReference type="PRINTS" id="PR00458">
    <property type="entry name" value="PEROXIDASE"/>
</dbReference>
<keyword evidence="6" id="KW-0964">Secreted</keyword>
<evidence type="ECO:0000313" key="26">
    <source>
        <dbReference type="Proteomes" id="UP000636709"/>
    </source>
</evidence>
<feature type="binding site" evidence="19">
    <location>
        <position position="400"/>
    </location>
    <ligand>
        <name>Ca(2+)</name>
        <dbReference type="ChEBI" id="CHEBI:29108"/>
        <label>1</label>
    </ligand>
</feature>
<feature type="compositionally biased region" description="Pro residues" evidence="22">
    <location>
        <begin position="295"/>
        <end position="308"/>
    </location>
</feature>
<evidence type="ECO:0000256" key="9">
    <source>
        <dbReference type="ARBA" id="ARBA00022723"/>
    </source>
</evidence>
<dbReference type="GO" id="GO:0140825">
    <property type="term" value="F:lactoperoxidase activity"/>
    <property type="evidence" value="ECO:0007669"/>
    <property type="project" value="UniProtKB-EC"/>
</dbReference>
<feature type="binding site" evidence="19">
    <location>
        <position position="397"/>
    </location>
    <ligand>
        <name>Ca(2+)</name>
        <dbReference type="ChEBI" id="CHEBI:29108"/>
        <label>1</label>
    </ligand>
</feature>
<comment type="function">
    <text evidence="2">Removal of H(2)O(2), oxidation of toxic reductants, biosynthesis and degradation of lignin, suberization, auxin catabolism, response to environmental stresses such as wounding, pathogen attack and oxidative stress. These functions might be dependent on each isozyme/isoform in each plant tissue.</text>
</comment>
<evidence type="ECO:0000256" key="22">
    <source>
        <dbReference type="SAM" id="MobiDB-lite"/>
    </source>
</evidence>
<evidence type="ECO:0000256" key="2">
    <source>
        <dbReference type="ARBA" id="ARBA00002322"/>
    </source>
</evidence>
<evidence type="ECO:0000256" key="18">
    <source>
        <dbReference type="PIRSR" id="PIRSR600823-2"/>
    </source>
</evidence>
<keyword evidence="7" id="KW-0575">Peroxidase</keyword>